<dbReference type="GO" id="GO:0006310">
    <property type="term" value="P:DNA recombination"/>
    <property type="evidence" value="ECO:0007669"/>
    <property type="project" value="UniProtKB-KW"/>
</dbReference>
<dbReference type="InterPro" id="IPR003798">
    <property type="entry name" value="DNA_recombination_RmuC"/>
</dbReference>
<evidence type="ECO:0000256" key="6">
    <source>
        <dbReference type="SAM" id="Phobius"/>
    </source>
</evidence>
<dbReference type="PANTHER" id="PTHR30563">
    <property type="entry name" value="DNA RECOMBINATION PROTEIN RMUC"/>
    <property type="match status" value="1"/>
</dbReference>
<feature type="coiled-coil region" evidence="5">
    <location>
        <begin position="331"/>
        <end position="375"/>
    </location>
</feature>
<dbReference type="RefSeq" id="WP_051368871.1">
    <property type="nucleotide sequence ID" value="NC_022795.1"/>
</dbReference>
<keyword evidence="6" id="KW-1133">Transmembrane helix</keyword>
<dbReference type="PATRIC" id="fig|1123384.7.peg.778"/>
<keyword evidence="6" id="KW-0812">Transmembrane</keyword>
<evidence type="ECO:0000256" key="5">
    <source>
        <dbReference type="SAM" id="Coils"/>
    </source>
</evidence>
<gene>
    <name evidence="7" type="ORF">AJ81_03970</name>
</gene>
<name>A0A0X1KQA6_9THEM</name>
<sequence length="394" mass="45169">MLGLFLLGILIGVFVGYYMGILKLRGERKSFEESIKNLREQINYLVSQQGALSSSLGTLSGLSSLVSELKARYEETKEAEKRLSAERDKRLEEFIENMRKMFEEVSNRTIKLDEEKEKRITELLEQMRRFSGEQRAAMERFLLQQGQSREEIEKKRDAELKDMRRIVEEFVKTVSGTKTRGQIGEMLLSEALSESIKVGTVVKNLSVGSMVVEFAWNLNDGKYIPIDSKLPALSDLVAQFESTQDQEIREQRKKEIVQKIRREIDNVRKYQNQPNTIDSCIMVVPSAVIDIAPELIAEGKKQNVFLCTYRDIFAVAHYLEARHMTMKQDEIGRYKQLIQSLLNLLEQVDQKTHSLDRALKQITNANNEIKSLVSQAFSVANVKTESNEGMDQGV</sequence>
<dbReference type="EMBL" id="CP007141">
    <property type="protein sequence ID" value="AJC73498.1"/>
    <property type="molecule type" value="Genomic_DNA"/>
</dbReference>
<dbReference type="KEGG" id="phy:AJ81_03970"/>
<evidence type="ECO:0000313" key="7">
    <source>
        <dbReference type="EMBL" id="AJC73498.1"/>
    </source>
</evidence>
<dbReference type="STRING" id="1123384.AJ81_03970"/>
<reference evidence="7 8" key="1">
    <citation type="submission" date="2014-01" db="EMBL/GenBank/DDBJ databases">
        <title>Genome sequencing of Thermotog hypogea.</title>
        <authorList>
            <person name="Zhang X."/>
            <person name="Alvare G."/>
            <person name="Fristensky B."/>
            <person name="Chen L."/>
            <person name="Suen T."/>
            <person name="Chen Q."/>
            <person name="Ma K."/>
        </authorList>
    </citation>
    <scope>NUCLEOTIDE SEQUENCE [LARGE SCALE GENOMIC DNA]</scope>
    <source>
        <strain evidence="7 8">DSM 11164</strain>
    </source>
</reference>
<accession>A0A0X1KQA6</accession>
<keyword evidence="8" id="KW-1185">Reference proteome</keyword>
<comment type="function">
    <text evidence="1">Involved in DNA recombination.</text>
</comment>
<dbReference type="Pfam" id="PF02646">
    <property type="entry name" value="RmuC"/>
    <property type="match status" value="1"/>
</dbReference>
<evidence type="ECO:0000256" key="4">
    <source>
        <dbReference type="ARBA" id="ARBA00023172"/>
    </source>
</evidence>
<evidence type="ECO:0000256" key="1">
    <source>
        <dbReference type="ARBA" id="ARBA00003416"/>
    </source>
</evidence>
<feature type="transmembrane region" description="Helical" evidence="6">
    <location>
        <begin position="6"/>
        <end position="24"/>
    </location>
</feature>
<evidence type="ECO:0000256" key="3">
    <source>
        <dbReference type="ARBA" id="ARBA00023054"/>
    </source>
</evidence>
<evidence type="ECO:0000256" key="2">
    <source>
        <dbReference type="ARBA" id="ARBA00009840"/>
    </source>
</evidence>
<evidence type="ECO:0000313" key="8">
    <source>
        <dbReference type="Proteomes" id="UP000077469"/>
    </source>
</evidence>
<dbReference type="AlphaFoldDB" id="A0A0X1KQA6"/>
<proteinExistence type="inferred from homology"/>
<keyword evidence="3 5" id="KW-0175">Coiled coil</keyword>
<dbReference type="Proteomes" id="UP000077469">
    <property type="component" value="Chromosome"/>
</dbReference>
<dbReference type="PANTHER" id="PTHR30563:SF0">
    <property type="entry name" value="DNA RECOMBINATION PROTEIN RMUC"/>
    <property type="match status" value="1"/>
</dbReference>
<dbReference type="PaxDb" id="1123384-AJ81_03970"/>
<keyword evidence="4" id="KW-0233">DNA recombination</keyword>
<comment type="similarity">
    <text evidence="2">Belongs to the RmuC family.</text>
</comment>
<keyword evidence="6" id="KW-0472">Membrane</keyword>
<organism evidence="7 8">
    <name type="scientific">Pseudothermotoga hypogea DSM 11164 = NBRC 106472</name>
    <dbReference type="NCBI Taxonomy" id="1123384"/>
    <lineage>
        <taxon>Bacteria</taxon>
        <taxon>Thermotogati</taxon>
        <taxon>Thermotogota</taxon>
        <taxon>Thermotogae</taxon>
        <taxon>Thermotogales</taxon>
        <taxon>Thermotogaceae</taxon>
        <taxon>Pseudothermotoga</taxon>
    </lineage>
</organism>
<feature type="coiled-coil region" evidence="5">
    <location>
        <begin position="21"/>
        <end position="86"/>
    </location>
</feature>
<protein>
    <submittedName>
        <fullName evidence="7">DNA recombination protein RmuC</fullName>
    </submittedName>
</protein>